<keyword evidence="2" id="KW-1185">Reference proteome</keyword>
<proteinExistence type="predicted"/>
<dbReference type="Proteomes" id="UP000001431">
    <property type="component" value="Chromosome"/>
</dbReference>
<dbReference type="eggNOG" id="arCOG00109">
    <property type="taxonomic scope" value="Archaea"/>
</dbReference>
<gene>
    <name evidence="1" type="ordered locus">Pcal_0945</name>
</gene>
<organism evidence="1 2">
    <name type="scientific">Pyrobaculum calidifontis (strain DSM 21063 / JCM 11548 / VA1)</name>
    <dbReference type="NCBI Taxonomy" id="410359"/>
    <lineage>
        <taxon>Archaea</taxon>
        <taxon>Thermoproteota</taxon>
        <taxon>Thermoprotei</taxon>
        <taxon>Thermoproteales</taxon>
        <taxon>Thermoproteaceae</taxon>
        <taxon>Pyrobaculum</taxon>
    </lineage>
</organism>
<name>A3MUQ3_PYRCJ</name>
<dbReference type="SUPFAM" id="SSF53335">
    <property type="entry name" value="S-adenosyl-L-methionine-dependent methyltransferases"/>
    <property type="match status" value="1"/>
</dbReference>
<dbReference type="RefSeq" id="WP_011849628.1">
    <property type="nucleotide sequence ID" value="NC_009073.1"/>
</dbReference>
<dbReference type="InterPro" id="IPR029063">
    <property type="entry name" value="SAM-dependent_MTases_sf"/>
</dbReference>
<dbReference type="Gene3D" id="3.40.50.150">
    <property type="entry name" value="Vaccinia Virus protein VP39"/>
    <property type="match status" value="1"/>
</dbReference>
<evidence type="ECO:0008006" key="3">
    <source>
        <dbReference type="Google" id="ProtNLM"/>
    </source>
</evidence>
<dbReference type="EMBL" id="CP000561">
    <property type="protein sequence ID" value="ABO08370.1"/>
    <property type="molecule type" value="Genomic_DNA"/>
</dbReference>
<dbReference type="STRING" id="410359.Pcal_0945"/>
<dbReference type="KEGG" id="pcl:Pcal_0945"/>
<dbReference type="GeneID" id="4909693"/>
<sequence length="165" mass="18210">MIYKPAEDTELALRAIEALEGDVCVDVGSGSCIIARKLATRCRWTLAIDIEPQACKTCPKEVDVICGSGPTSLRRADVVVSNLPYLPPEEPLDPSIHDLGLTQQVLRWISMYRPRTVVLVFSSLGRATHITEALNAMCTIVRVEKLHLFFESIYAVTAACGQPRR</sequence>
<accession>A3MUQ3</accession>
<reference evidence="1" key="1">
    <citation type="submission" date="2007-02" db="EMBL/GenBank/DDBJ databases">
        <title>Complete sequence of Pyrobaculum calidifontis JCM 11548.</title>
        <authorList>
            <consortium name="US DOE Joint Genome Institute"/>
            <person name="Copeland A."/>
            <person name="Lucas S."/>
            <person name="Lapidus A."/>
            <person name="Barry K."/>
            <person name="Glavina del Rio T."/>
            <person name="Dalin E."/>
            <person name="Tice H."/>
            <person name="Pitluck S."/>
            <person name="Chain P."/>
            <person name="Malfatti S."/>
            <person name="Shin M."/>
            <person name="Vergez L."/>
            <person name="Schmutz J."/>
            <person name="Larimer F."/>
            <person name="Land M."/>
            <person name="Hauser L."/>
            <person name="Kyrpides N."/>
            <person name="Mikhailova N."/>
            <person name="Cozen A.E."/>
            <person name="Fitz-Gibbon S.T."/>
            <person name="House C.H."/>
            <person name="Saltikov C."/>
            <person name="Lowe T.M."/>
            <person name="Richardson P."/>
        </authorList>
    </citation>
    <scope>NUCLEOTIDE SEQUENCE [LARGE SCALE GENOMIC DNA]</scope>
    <source>
        <strain evidence="1">JCM 11548</strain>
    </source>
</reference>
<evidence type="ECO:0000313" key="2">
    <source>
        <dbReference type="Proteomes" id="UP000001431"/>
    </source>
</evidence>
<protein>
    <recommendedName>
        <fullName evidence="3">Methylase</fullName>
    </recommendedName>
</protein>
<dbReference type="AlphaFoldDB" id="A3MUQ3"/>
<evidence type="ECO:0000313" key="1">
    <source>
        <dbReference type="EMBL" id="ABO08370.1"/>
    </source>
</evidence>
<dbReference type="OrthoDB" id="27149at2157"/>
<dbReference type="HOGENOM" id="CLU_1631717_0_0_2"/>